<dbReference type="PROSITE" id="PS51194">
    <property type="entry name" value="HELICASE_CTER"/>
    <property type="match status" value="1"/>
</dbReference>
<dbReference type="GO" id="GO:0003676">
    <property type="term" value="F:nucleic acid binding"/>
    <property type="evidence" value="ECO:0007669"/>
    <property type="project" value="InterPro"/>
</dbReference>
<dbReference type="Gene3D" id="1.10.10.10">
    <property type="entry name" value="Winged helix-like DNA-binding domain superfamily/Winged helix DNA-binding domain"/>
    <property type="match status" value="1"/>
</dbReference>
<dbReference type="SUPFAM" id="SSF52540">
    <property type="entry name" value="P-loop containing nucleoside triphosphate hydrolases"/>
    <property type="match status" value="1"/>
</dbReference>
<dbReference type="GO" id="GO:0005694">
    <property type="term" value="C:chromosome"/>
    <property type="evidence" value="ECO:0007669"/>
    <property type="project" value="TreeGrafter"/>
</dbReference>
<keyword evidence="2" id="KW-0547">Nucleotide-binding</keyword>
<organism evidence="11 12">
    <name type="scientific">Cordyceps confragosa</name>
    <name type="common">Lecanicillium lecanii</name>
    <dbReference type="NCBI Taxonomy" id="2714763"/>
    <lineage>
        <taxon>Eukaryota</taxon>
        <taxon>Fungi</taxon>
        <taxon>Dikarya</taxon>
        <taxon>Ascomycota</taxon>
        <taxon>Pezizomycotina</taxon>
        <taxon>Sordariomycetes</taxon>
        <taxon>Hypocreomycetidae</taxon>
        <taxon>Hypocreales</taxon>
        <taxon>Cordycipitaceae</taxon>
        <taxon>Akanthomyces</taxon>
    </lineage>
</organism>
<feature type="region of interest" description="Disordered" evidence="8">
    <location>
        <begin position="22"/>
        <end position="71"/>
    </location>
</feature>
<evidence type="ECO:0000313" key="11">
    <source>
        <dbReference type="EMBL" id="OAR01377.1"/>
    </source>
</evidence>
<dbReference type="PROSITE" id="PS51192">
    <property type="entry name" value="HELICASE_ATP_BIND_1"/>
    <property type="match status" value="1"/>
</dbReference>
<dbReference type="InterPro" id="IPR027417">
    <property type="entry name" value="P-loop_NTPase"/>
</dbReference>
<dbReference type="InterPro" id="IPR036388">
    <property type="entry name" value="WH-like_DNA-bd_sf"/>
</dbReference>
<evidence type="ECO:0000259" key="9">
    <source>
        <dbReference type="PROSITE" id="PS51192"/>
    </source>
</evidence>
<evidence type="ECO:0000256" key="6">
    <source>
        <dbReference type="ARBA" id="ARBA00034617"/>
    </source>
</evidence>
<feature type="domain" description="Helicase C-terminal" evidence="10">
    <location>
        <begin position="318"/>
        <end position="468"/>
    </location>
</feature>
<comment type="caution">
    <text evidence="11">The sequence shown here is derived from an EMBL/GenBank/DDBJ whole genome shotgun (WGS) entry which is preliminary data.</text>
</comment>
<dbReference type="Pfam" id="PF00271">
    <property type="entry name" value="Helicase_C"/>
    <property type="match status" value="1"/>
</dbReference>
<protein>
    <recommendedName>
        <fullName evidence="7">DNA 3'-5' helicase</fullName>
        <ecNumber evidence="7">5.6.2.4</ecNumber>
    </recommendedName>
</protein>
<dbReference type="NCBIfam" id="TIGR00614">
    <property type="entry name" value="recQ_fam"/>
    <property type="match status" value="1"/>
</dbReference>
<evidence type="ECO:0000259" key="10">
    <source>
        <dbReference type="PROSITE" id="PS51194"/>
    </source>
</evidence>
<evidence type="ECO:0000313" key="12">
    <source>
        <dbReference type="Proteomes" id="UP000243081"/>
    </source>
</evidence>
<evidence type="ECO:0000256" key="1">
    <source>
        <dbReference type="ARBA" id="ARBA00005446"/>
    </source>
</evidence>
<dbReference type="Pfam" id="PF00270">
    <property type="entry name" value="DEAD"/>
    <property type="match status" value="1"/>
</dbReference>
<dbReference type="InterPro" id="IPR001650">
    <property type="entry name" value="Helicase_C-like"/>
</dbReference>
<reference evidence="11 12" key="1">
    <citation type="submission" date="2016-03" db="EMBL/GenBank/DDBJ databases">
        <title>Fine-scale spatial genetic structure of a fungal parasite of coffee scale insects.</title>
        <authorList>
            <person name="Jackson D."/>
            <person name="Zemenick K.A."/>
            <person name="Malloure B."/>
            <person name="Quandt C.A."/>
            <person name="James T.Y."/>
        </authorList>
    </citation>
    <scope>NUCLEOTIDE SEQUENCE [LARGE SCALE GENOMIC DNA]</scope>
    <source>
        <strain evidence="11 12">UM487</strain>
    </source>
</reference>
<dbReference type="GO" id="GO:0005737">
    <property type="term" value="C:cytoplasm"/>
    <property type="evidence" value="ECO:0007669"/>
    <property type="project" value="TreeGrafter"/>
</dbReference>
<dbReference type="OrthoDB" id="10261556at2759"/>
<dbReference type="GO" id="GO:0000724">
    <property type="term" value="P:double-strand break repair via homologous recombination"/>
    <property type="evidence" value="ECO:0007669"/>
    <property type="project" value="TreeGrafter"/>
</dbReference>
<dbReference type="GO" id="GO:0005634">
    <property type="term" value="C:nucleus"/>
    <property type="evidence" value="ECO:0007669"/>
    <property type="project" value="TreeGrafter"/>
</dbReference>
<keyword evidence="4" id="KW-0347">Helicase</keyword>
<feature type="domain" description="Helicase ATP-binding" evidence="9">
    <location>
        <begin position="107"/>
        <end position="291"/>
    </location>
</feature>
<keyword evidence="12" id="KW-1185">Reference proteome</keyword>
<sequence length="771" mass="86672">EMSDFDSGDDLFDGVDADHLLSSQNIDSTEKRKRDSEISNHTSLAKRQRSQADGKLGQNDNGEFAVSDDVLNPTDIADEPARMRVAQKLLTEMFGYQAFRHEQAGVIQRLLAGSNALSIFPTGAGKSLCYQIPAIALEKLDLESGSRAPGEHGTSIVVSPLIALMKDQVDALHRRGLPAECLDSTKTWEQQQQIYASLREGKLRLLYCAPERLNNEGFVATMRHVRGGIRLLAVDEAHCVSEWGHSFRPEYLKVARFAEEIKAERVVCLTATATQKVTKDICDAFNIQPEGVFRTSIYRPNLNLHVRAVKTKEEKNPLIFQFLKDHPGPTIVYVTLQQQAEFMAADLRKQGFQAEPFHAGLKVETKTEVQDKFLANKVKIIVATIAFGMGIDKPDIRNIIHFDLPSTIEEYCQQIGRAGRDGKTSDCMFYICPEDWYMRENFARGDLPSRESLRGLMDDIFSPENTSKSVGDTFKTNHRVQSKDFDIRTGPLATIYAALELRFGLIRAITPEYSEHKFEPTSEYFGILKKDTSPEGKAIYAGASKKQKWWYIDVGNVVSRTGVPRVAIIRKLNELHDTGRIQLKAGGVEPRYRILRSLPSSKKDIEALVDKLHEDLSRREEDALRRVKQVEDFITGDKCIALALAQHFGMDLPNRKSKCGHCTHCLTGRPTVMPPRLQKKTDLLGIKRILDACDVRDDPRFLARIAFGIKSPRVTQLKMDRHAVFMSLADHDFGVKMGLDNGTVLDPWNGLKALKTVTKDMLLVLFQVSPD</sequence>
<dbReference type="OMA" id="TVENFVY"/>
<dbReference type="GO" id="GO:0009378">
    <property type="term" value="F:four-way junction helicase activity"/>
    <property type="evidence" value="ECO:0007669"/>
    <property type="project" value="TreeGrafter"/>
</dbReference>
<evidence type="ECO:0000256" key="3">
    <source>
        <dbReference type="ARBA" id="ARBA00022801"/>
    </source>
</evidence>
<dbReference type="InterPro" id="IPR004589">
    <property type="entry name" value="DNA_helicase_ATP-dep_RecQ"/>
</dbReference>
<dbReference type="Gene3D" id="3.40.50.300">
    <property type="entry name" value="P-loop containing nucleotide triphosphate hydrolases"/>
    <property type="match status" value="2"/>
</dbReference>
<evidence type="ECO:0000256" key="4">
    <source>
        <dbReference type="ARBA" id="ARBA00022806"/>
    </source>
</evidence>
<keyword evidence="3" id="KW-0378">Hydrolase</keyword>
<dbReference type="CDD" id="cd18018">
    <property type="entry name" value="DEXHc_RecQ4-like"/>
    <property type="match status" value="1"/>
</dbReference>
<feature type="compositionally biased region" description="Basic and acidic residues" evidence="8">
    <location>
        <begin position="28"/>
        <end position="38"/>
    </location>
</feature>
<evidence type="ECO:0000256" key="8">
    <source>
        <dbReference type="SAM" id="MobiDB-lite"/>
    </source>
</evidence>
<dbReference type="GO" id="GO:0005524">
    <property type="term" value="F:ATP binding"/>
    <property type="evidence" value="ECO:0007669"/>
    <property type="project" value="UniProtKB-KW"/>
</dbReference>
<dbReference type="SMART" id="SM00490">
    <property type="entry name" value="HELICc"/>
    <property type="match status" value="1"/>
</dbReference>
<feature type="non-terminal residue" evidence="11">
    <location>
        <position position="1"/>
    </location>
</feature>
<evidence type="ECO:0000256" key="5">
    <source>
        <dbReference type="ARBA" id="ARBA00022840"/>
    </source>
</evidence>
<dbReference type="AlphaFoldDB" id="A0A179IFF3"/>
<dbReference type="GO" id="GO:0016787">
    <property type="term" value="F:hydrolase activity"/>
    <property type="evidence" value="ECO:0007669"/>
    <property type="project" value="UniProtKB-KW"/>
</dbReference>
<name>A0A179IFF3_CORDF</name>
<proteinExistence type="inferred from homology"/>
<keyword evidence="5" id="KW-0067">ATP-binding</keyword>
<dbReference type="Proteomes" id="UP000243081">
    <property type="component" value="Unassembled WGS sequence"/>
</dbReference>
<comment type="catalytic activity">
    <reaction evidence="6">
        <text>Couples ATP hydrolysis with the unwinding of duplex DNA by translocating in the 3'-5' direction.</text>
        <dbReference type="EC" id="5.6.2.4"/>
    </reaction>
</comment>
<dbReference type="PANTHER" id="PTHR13710">
    <property type="entry name" value="DNA HELICASE RECQ FAMILY MEMBER"/>
    <property type="match status" value="1"/>
</dbReference>
<dbReference type="PANTHER" id="PTHR13710:SF120">
    <property type="entry name" value="BIFUNCTIONAL 3'-5' EXONUCLEASE_ATP-DEPENDENT HELICASE WRN"/>
    <property type="match status" value="1"/>
</dbReference>
<dbReference type="EMBL" id="LUKN01001183">
    <property type="protein sequence ID" value="OAR01377.1"/>
    <property type="molecule type" value="Genomic_DNA"/>
</dbReference>
<dbReference type="GO" id="GO:0043138">
    <property type="term" value="F:3'-5' DNA helicase activity"/>
    <property type="evidence" value="ECO:0007669"/>
    <property type="project" value="UniProtKB-EC"/>
</dbReference>
<dbReference type="SMART" id="SM00487">
    <property type="entry name" value="DEXDc"/>
    <property type="match status" value="1"/>
</dbReference>
<dbReference type="EC" id="5.6.2.4" evidence="7"/>
<gene>
    <name evidence="11" type="ORF">LLEC1_04929</name>
</gene>
<dbReference type="InterPro" id="IPR014001">
    <property type="entry name" value="Helicase_ATP-bd"/>
</dbReference>
<evidence type="ECO:0000256" key="2">
    <source>
        <dbReference type="ARBA" id="ARBA00022741"/>
    </source>
</evidence>
<dbReference type="InterPro" id="IPR011545">
    <property type="entry name" value="DEAD/DEAH_box_helicase_dom"/>
</dbReference>
<evidence type="ECO:0000256" key="7">
    <source>
        <dbReference type="ARBA" id="ARBA00034808"/>
    </source>
</evidence>
<comment type="similarity">
    <text evidence="1">Belongs to the helicase family. RecQ subfamily.</text>
</comment>
<accession>A0A179IFF3</accession>